<proteinExistence type="predicted"/>
<sequence length="206" mass="22629">MPHRHQSWHPGELNDRYLEMLVEVDNMWWVYNVVASAAHWVLLAGYLVVPGTFTSLKKSDEVKASLEGNKAGEAILGTIQNPPLLVIACLCFAAGLLLLMWLGWEMRNNYIWLVSRIFMPAAMNAAAGLLTTMVNIYTARGGDWSVMALATAIVTGVTLATAGVLVMIYRLIKMATLKEIPRSAPCTDISPPFDERHGLAPSSDKT</sequence>
<evidence type="ECO:0000313" key="3">
    <source>
        <dbReference type="Proteomes" id="UP000326799"/>
    </source>
</evidence>
<gene>
    <name evidence="2" type="ORF">BDV33DRAFT_210443</name>
</gene>
<dbReference type="Proteomes" id="UP000326799">
    <property type="component" value="Unassembled WGS sequence"/>
</dbReference>
<feature type="transmembrane region" description="Helical" evidence="1">
    <location>
        <begin position="110"/>
        <end position="134"/>
    </location>
</feature>
<feature type="transmembrane region" description="Helical" evidence="1">
    <location>
        <begin position="28"/>
        <end position="49"/>
    </location>
</feature>
<feature type="transmembrane region" description="Helical" evidence="1">
    <location>
        <begin position="146"/>
        <end position="172"/>
    </location>
</feature>
<reference evidence="2 3" key="1">
    <citation type="submission" date="2019-04" db="EMBL/GenBank/DDBJ databases">
        <title>Fungal friends and foes A comparative genomics study of 23 Aspergillus species from section Flavi.</title>
        <authorList>
            <consortium name="DOE Joint Genome Institute"/>
            <person name="Kjaerbolling I."/>
            <person name="Vesth T.C."/>
            <person name="Frisvad J.C."/>
            <person name="Nybo J.L."/>
            <person name="Theobald S."/>
            <person name="Kildgaard S."/>
            <person name="Petersen T.I."/>
            <person name="Kuo A."/>
            <person name="Sato A."/>
            <person name="Lyhne E.K."/>
            <person name="Kogle M.E."/>
            <person name="Wiebenga A."/>
            <person name="Kun R.S."/>
            <person name="Lubbers R.J."/>
            <person name="Makela M.R."/>
            <person name="Barry K."/>
            <person name="Chovatia M."/>
            <person name="Clum A."/>
            <person name="Daum C."/>
            <person name="Haridas S."/>
            <person name="He G."/>
            <person name="LaButti K."/>
            <person name="Lipzen A."/>
            <person name="Mondo S."/>
            <person name="Pangilinan J."/>
            <person name="Riley R."/>
            <person name="Salamov A."/>
            <person name="Simmons B.A."/>
            <person name="Magnuson J.K."/>
            <person name="Henrissat B."/>
            <person name="Mortensen U.H."/>
            <person name="Larsen T.O."/>
            <person name="De vries R.P."/>
            <person name="Grigoriev I.V."/>
            <person name="Machida M."/>
            <person name="Baker S.E."/>
            <person name="Andersen M.R."/>
        </authorList>
    </citation>
    <scope>NUCLEOTIDE SEQUENCE [LARGE SCALE GENOMIC DNA]</scope>
    <source>
        <strain evidence="2 3">CBS 126849</strain>
    </source>
</reference>
<protein>
    <submittedName>
        <fullName evidence="2">Uncharacterized protein</fullName>
    </submittedName>
</protein>
<evidence type="ECO:0000313" key="2">
    <source>
        <dbReference type="EMBL" id="KAB8213191.1"/>
    </source>
</evidence>
<organism evidence="2 3">
    <name type="scientific">Aspergillus novoparasiticus</name>
    <dbReference type="NCBI Taxonomy" id="986946"/>
    <lineage>
        <taxon>Eukaryota</taxon>
        <taxon>Fungi</taxon>
        <taxon>Dikarya</taxon>
        <taxon>Ascomycota</taxon>
        <taxon>Pezizomycotina</taxon>
        <taxon>Eurotiomycetes</taxon>
        <taxon>Eurotiomycetidae</taxon>
        <taxon>Eurotiales</taxon>
        <taxon>Aspergillaceae</taxon>
        <taxon>Aspergillus</taxon>
        <taxon>Aspergillus subgen. Circumdati</taxon>
    </lineage>
</organism>
<keyword evidence="3" id="KW-1185">Reference proteome</keyword>
<feature type="transmembrane region" description="Helical" evidence="1">
    <location>
        <begin position="84"/>
        <end position="104"/>
    </location>
</feature>
<evidence type="ECO:0000256" key="1">
    <source>
        <dbReference type="SAM" id="Phobius"/>
    </source>
</evidence>
<keyword evidence="1" id="KW-0472">Membrane</keyword>
<keyword evidence="1" id="KW-0812">Transmembrane</keyword>
<dbReference type="AlphaFoldDB" id="A0A5N6E6J5"/>
<name>A0A5N6E6J5_9EURO</name>
<accession>A0A5N6E6J5</accession>
<dbReference type="EMBL" id="ML733670">
    <property type="protein sequence ID" value="KAB8213191.1"/>
    <property type="molecule type" value="Genomic_DNA"/>
</dbReference>
<keyword evidence="1" id="KW-1133">Transmembrane helix</keyword>